<protein>
    <recommendedName>
        <fullName evidence="2">Ig-like domain-containing protein</fullName>
    </recommendedName>
</protein>
<feature type="domain" description="Ig-like" evidence="2">
    <location>
        <begin position="442"/>
        <end position="576"/>
    </location>
</feature>
<proteinExistence type="predicted"/>
<evidence type="ECO:0000313" key="4">
    <source>
        <dbReference type="Proteomes" id="UP001497623"/>
    </source>
</evidence>
<dbReference type="SUPFAM" id="SSF48726">
    <property type="entry name" value="Immunoglobulin"/>
    <property type="match status" value="1"/>
</dbReference>
<dbReference type="InterPro" id="IPR007110">
    <property type="entry name" value="Ig-like_dom"/>
</dbReference>
<feature type="chain" id="PRO_5043606931" description="Ig-like domain-containing protein" evidence="1">
    <location>
        <begin position="21"/>
        <end position="585"/>
    </location>
</feature>
<dbReference type="InterPro" id="IPR013783">
    <property type="entry name" value="Ig-like_fold"/>
</dbReference>
<keyword evidence="1" id="KW-0732">Signal</keyword>
<dbReference type="Pfam" id="PF07686">
    <property type="entry name" value="V-set"/>
    <property type="match status" value="1"/>
</dbReference>
<dbReference type="AlphaFoldDB" id="A0AAV2PY07"/>
<dbReference type="Gene3D" id="2.60.40.10">
    <property type="entry name" value="Immunoglobulins"/>
    <property type="match status" value="1"/>
</dbReference>
<dbReference type="CDD" id="cd00096">
    <property type="entry name" value="Ig"/>
    <property type="match status" value="1"/>
</dbReference>
<accession>A0AAV2PY07</accession>
<dbReference type="InterPro" id="IPR036179">
    <property type="entry name" value="Ig-like_dom_sf"/>
</dbReference>
<comment type="caution">
    <text evidence="3">The sequence shown here is derived from an EMBL/GenBank/DDBJ whole genome shotgun (WGS) entry which is preliminary data.</text>
</comment>
<gene>
    <name evidence="3" type="ORF">MNOR_LOCUS6125</name>
</gene>
<evidence type="ECO:0000259" key="2">
    <source>
        <dbReference type="PROSITE" id="PS50835"/>
    </source>
</evidence>
<name>A0AAV2PY07_MEGNR</name>
<dbReference type="EMBL" id="CAXKWB010002480">
    <property type="protein sequence ID" value="CAL4067039.1"/>
    <property type="molecule type" value="Genomic_DNA"/>
</dbReference>
<dbReference type="InterPro" id="IPR013106">
    <property type="entry name" value="Ig_V-set"/>
</dbReference>
<keyword evidence="4" id="KW-1185">Reference proteome</keyword>
<evidence type="ECO:0000256" key="1">
    <source>
        <dbReference type="SAM" id="SignalP"/>
    </source>
</evidence>
<feature type="signal peptide" evidence="1">
    <location>
        <begin position="1"/>
        <end position="20"/>
    </location>
</feature>
<evidence type="ECO:0000313" key="3">
    <source>
        <dbReference type="EMBL" id="CAL4067039.1"/>
    </source>
</evidence>
<organism evidence="3 4">
    <name type="scientific">Meganyctiphanes norvegica</name>
    <name type="common">Northern krill</name>
    <name type="synonym">Thysanopoda norvegica</name>
    <dbReference type="NCBI Taxonomy" id="48144"/>
    <lineage>
        <taxon>Eukaryota</taxon>
        <taxon>Metazoa</taxon>
        <taxon>Ecdysozoa</taxon>
        <taxon>Arthropoda</taxon>
        <taxon>Crustacea</taxon>
        <taxon>Multicrustacea</taxon>
        <taxon>Malacostraca</taxon>
        <taxon>Eumalacostraca</taxon>
        <taxon>Eucarida</taxon>
        <taxon>Euphausiacea</taxon>
        <taxon>Euphausiidae</taxon>
        <taxon>Meganyctiphanes</taxon>
    </lineage>
</organism>
<sequence>MFIMLKSSLILLVLVIIGNAQLQLSFRPSQVSPIPRATVSTFKNRVFFPSLPPAQRIAPLIRPKSLPSPGTFSPSPQVQDIVVGLGSSGKEIGDFLASGWAGLRQQRHILPPKFSPTAAPILVTPTTIRFTLNDAQAPTLGEFRPSWHPPMPLEIRPQASQRSSTKSVSAISNAPFTKLLSLNTKQVENFTTKSTITKPTILPTVQRHPTITLGGFRPSSAFPFLSVNSSLVKNQSREHPSIKQNNHKVSDSNVVTAVQRFRQPKALNFFGSESNIFSVRSTISPSLQKALVLAKELASNSIILKSKQNLNQSSFLTVQSEVKETENNEKTTTKQPERKTFHFNEDFLALLKRNTTPIVKAKPTTTKTPSTTTSEVMPFWFRIAEEASLTRKWRLKGGARAPATQPTSKTTLISNSITRKAIGKSLGITISSSDDSEVSIGPRVVPLGVQGEVGHAEEGPSGFLAPIMKHGVQSLNVSAWVSGCPKLYGEVELRCTVDHDPVMDNQMTMMWKKKSYSLGVPEEKLVSLDEALVVQDTRFSLKNGKDHSYSLHIRDFRPSDCGTYECQAKAKQATAASQLLLFTCL</sequence>
<dbReference type="PROSITE" id="PS50835">
    <property type="entry name" value="IG_LIKE"/>
    <property type="match status" value="1"/>
</dbReference>
<dbReference type="Proteomes" id="UP001497623">
    <property type="component" value="Unassembled WGS sequence"/>
</dbReference>
<reference evidence="3 4" key="1">
    <citation type="submission" date="2024-05" db="EMBL/GenBank/DDBJ databases">
        <authorList>
            <person name="Wallberg A."/>
        </authorList>
    </citation>
    <scope>NUCLEOTIDE SEQUENCE [LARGE SCALE GENOMIC DNA]</scope>
</reference>